<dbReference type="InterPro" id="IPR036852">
    <property type="entry name" value="Peptidase_S8/S53_dom_sf"/>
</dbReference>
<name>A0A6S6RC30_9FIRM</name>
<gene>
    <name evidence="7" type="ORF">acsn021_43510</name>
</gene>
<keyword evidence="3 5" id="KW-0378">Hydrolase</keyword>
<dbReference type="EMBL" id="AP023367">
    <property type="protein sequence ID" value="BCJ96782.1"/>
    <property type="molecule type" value="Genomic_DNA"/>
</dbReference>
<dbReference type="SUPFAM" id="SSF52743">
    <property type="entry name" value="Subtilisin-like"/>
    <property type="match status" value="1"/>
</dbReference>
<accession>A0A6S6RC30</accession>
<evidence type="ECO:0000256" key="1">
    <source>
        <dbReference type="ARBA" id="ARBA00011073"/>
    </source>
</evidence>
<dbReference type="InterPro" id="IPR015500">
    <property type="entry name" value="Peptidase_S8_subtilisin-rel"/>
</dbReference>
<feature type="active site" description="Charge relay system" evidence="5">
    <location>
        <position position="105"/>
    </location>
</feature>
<dbReference type="CDD" id="cd07478">
    <property type="entry name" value="Peptidases_S8_CspA-like"/>
    <property type="match status" value="1"/>
</dbReference>
<dbReference type="GO" id="GO:0004252">
    <property type="term" value="F:serine-type endopeptidase activity"/>
    <property type="evidence" value="ECO:0007669"/>
    <property type="project" value="UniProtKB-UniRule"/>
</dbReference>
<dbReference type="Proteomes" id="UP000515561">
    <property type="component" value="Chromosome"/>
</dbReference>
<dbReference type="PROSITE" id="PS51892">
    <property type="entry name" value="SUBTILASE"/>
    <property type="match status" value="1"/>
</dbReference>
<keyword evidence="2 5" id="KW-0645">Protease</keyword>
<dbReference type="AlphaFoldDB" id="A0A6S6RC30"/>
<dbReference type="Pfam" id="PF00082">
    <property type="entry name" value="Peptidase_S8"/>
    <property type="match status" value="2"/>
</dbReference>
<feature type="domain" description="Peptidase S8/S53" evidence="6">
    <location>
        <begin position="96"/>
        <end position="317"/>
    </location>
</feature>
<evidence type="ECO:0000256" key="4">
    <source>
        <dbReference type="ARBA" id="ARBA00022825"/>
    </source>
</evidence>
<dbReference type="InterPro" id="IPR000209">
    <property type="entry name" value="Peptidase_S8/S53_dom"/>
</dbReference>
<dbReference type="InterPro" id="IPR034045">
    <property type="entry name" value="Pep_S8_CspA-like"/>
</dbReference>
<comment type="similarity">
    <text evidence="1 5">Belongs to the peptidase S8 family.</text>
</comment>
<organism evidence="7 8">
    <name type="scientific">Anaerocolumna cellulosilytica</name>
    <dbReference type="NCBI Taxonomy" id="433286"/>
    <lineage>
        <taxon>Bacteria</taxon>
        <taxon>Bacillati</taxon>
        <taxon>Bacillota</taxon>
        <taxon>Clostridia</taxon>
        <taxon>Lachnospirales</taxon>
        <taxon>Lachnospiraceae</taxon>
        <taxon>Anaerocolumna</taxon>
    </lineage>
</organism>
<feature type="active site" description="Charge relay system" evidence="5">
    <location>
        <position position="495"/>
    </location>
</feature>
<evidence type="ECO:0000313" key="8">
    <source>
        <dbReference type="Proteomes" id="UP000515561"/>
    </source>
</evidence>
<evidence type="ECO:0000256" key="3">
    <source>
        <dbReference type="ARBA" id="ARBA00022801"/>
    </source>
</evidence>
<dbReference type="KEGG" id="acel:acsn021_43510"/>
<evidence type="ECO:0000259" key="6">
    <source>
        <dbReference type="Pfam" id="PF00082"/>
    </source>
</evidence>
<dbReference type="GO" id="GO:0006508">
    <property type="term" value="P:proteolysis"/>
    <property type="evidence" value="ECO:0007669"/>
    <property type="project" value="UniProtKB-KW"/>
</dbReference>
<keyword evidence="4 5" id="KW-0720">Serine protease</keyword>
<dbReference type="PANTHER" id="PTHR43806:SF11">
    <property type="entry name" value="CEREVISIN-RELATED"/>
    <property type="match status" value="1"/>
</dbReference>
<proteinExistence type="inferred from homology"/>
<dbReference type="PIRSF" id="PIRSF037894">
    <property type="entry name" value="Subtilisin_rel_CspABC"/>
    <property type="match status" value="1"/>
</dbReference>
<dbReference type="InterPro" id="IPR050131">
    <property type="entry name" value="Peptidase_S8_subtilisin-like"/>
</dbReference>
<feature type="domain" description="Peptidase S8/S53" evidence="6">
    <location>
        <begin position="425"/>
        <end position="546"/>
    </location>
</feature>
<evidence type="ECO:0000313" key="7">
    <source>
        <dbReference type="EMBL" id="BCJ96782.1"/>
    </source>
</evidence>
<keyword evidence="8" id="KW-1185">Reference proteome</keyword>
<dbReference type="InterPro" id="IPR017310">
    <property type="entry name" value="Pept_S8A_subtilisin_clostridia"/>
</dbReference>
<dbReference type="RefSeq" id="WP_184092207.1">
    <property type="nucleotide sequence ID" value="NZ_AP023367.1"/>
</dbReference>
<evidence type="ECO:0000256" key="5">
    <source>
        <dbReference type="PROSITE-ProRule" id="PRU01240"/>
    </source>
</evidence>
<dbReference type="InterPro" id="IPR023827">
    <property type="entry name" value="Peptidase_S8_Asp-AS"/>
</dbReference>
<dbReference type="Gene3D" id="2.60.120.1290">
    <property type="match status" value="1"/>
</dbReference>
<feature type="active site" description="Charge relay system" evidence="5">
    <location>
        <position position="173"/>
    </location>
</feature>
<protein>
    <recommendedName>
        <fullName evidence="6">Peptidase S8/S53 domain-containing protein</fullName>
    </recommendedName>
</protein>
<sequence>MTEAERYKITSNNFADIIISNDSVLNLPEGIPNSTKNVINQQFAIYHIPLEYMTLDSIYKFGYYSVPTCLGLLSDLVNHPYQYSRLPEIFSENLKGNGVIIGFIDTGIDYLNKSFLNQDNTSRILSIWDQSIDSDTYPPNFFYGTAYNQEQINQALQSSNPLSIVPSKDEIGHGTLLAGIAAGTPQSEYAFRGVAPEADLAIVKLKPAKPYLKEFYAIPPDAVCFQENDIMMGVQYLDDLANTLNKPLVICLGIGTNQSDHTGTRPLTRLLARISDYYGRSVIVAAGNEGNRGAHYYGDIKPPAHYDNVSLHVSEAETGFTLQFWGTSPNRFWIDLFAPDGSFLARVPPSPLNSIIIDYQNTIIIADSQLKEPFTTEQLIVLRFQNPLPGQWQLIVYGATGDLPMQFHFWLPIHNFVNSETIFLKPNNYTTITAPGNSPSMITVTAYDTVTTTLYYYASRGNTVTNYPKPDISAPGVNITGPFLNNQMIRTSGTSLASAYTAGISAMLMEWGVVKGNLSDMNNLLIRKILTQSAKRKPDLNYPNPDWGYGTIDINRINRALSDILIVPGLR</sequence>
<dbReference type="PANTHER" id="PTHR43806">
    <property type="entry name" value="PEPTIDASE S8"/>
    <property type="match status" value="1"/>
</dbReference>
<dbReference type="Gene3D" id="3.40.50.200">
    <property type="entry name" value="Peptidase S8/S53 domain"/>
    <property type="match status" value="1"/>
</dbReference>
<reference evidence="7 8" key="1">
    <citation type="journal article" date="2016" name="Int. J. Syst. Evol. Microbiol.">
        <title>Descriptions of Anaerotaenia torta gen. nov., sp. nov. and Anaerocolumna cellulosilytica gen. nov., sp. nov. isolated from a methanogenic reactor of cattle waste.</title>
        <authorList>
            <person name="Uek A."/>
            <person name="Ohtaki Y."/>
            <person name="Kaku N."/>
            <person name="Ueki K."/>
        </authorList>
    </citation>
    <scope>NUCLEOTIDE SEQUENCE [LARGE SCALE GENOMIC DNA]</scope>
    <source>
        <strain evidence="7 8">SN021</strain>
    </source>
</reference>
<dbReference type="PRINTS" id="PR00723">
    <property type="entry name" value="SUBTILISIN"/>
</dbReference>
<evidence type="ECO:0000256" key="2">
    <source>
        <dbReference type="ARBA" id="ARBA00022670"/>
    </source>
</evidence>
<dbReference type="PROSITE" id="PS00136">
    <property type="entry name" value="SUBTILASE_ASP"/>
    <property type="match status" value="1"/>
</dbReference>